<evidence type="ECO:0000313" key="5">
    <source>
        <dbReference type="EMBL" id="QEJ99430.1"/>
    </source>
</evidence>
<dbReference type="EMBL" id="CDNC01000024">
    <property type="protein sequence ID" value="CEM62358.1"/>
    <property type="molecule type" value="Genomic_DNA"/>
</dbReference>
<accession>A0A0B7GV18</accession>
<dbReference type="Proteomes" id="UP000323594">
    <property type="component" value="Chromosome"/>
</dbReference>
<keyword evidence="1 4" id="KW-0328">Glycosyltransferase</keyword>
<protein>
    <submittedName>
        <fullName evidence="4 5">Glycosyltransferase</fullName>
        <ecNumber evidence="4">2.4.1.-</ecNumber>
    </submittedName>
</protein>
<keyword evidence="3" id="KW-1133">Transmembrane helix</keyword>
<name>A0A0B7GV18_TREPH</name>
<gene>
    <name evidence="5" type="ORF">FUT82_16500</name>
    <name evidence="4" type="ORF">TPHV1_300009</name>
</gene>
<evidence type="ECO:0000313" key="6">
    <source>
        <dbReference type="Proteomes" id="UP000042527"/>
    </source>
</evidence>
<keyword evidence="3" id="KW-0812">Transmembrane</keyword>
<feature type="transmembrane region" description="Helical" evidence="3">
    <location>
        <begin position="224"/>
        <end position="243"/>
    </location>
</feature>
<proteinExistence type="predicted"/>
<keyword evidence="3" id="KW-0472">Membrane</keyword>
<evidence type="ECO:0000313" key="4">
    <source>
        <dbReference type="EMBL" id="CEM62358.1"/>
    </source>
</evidence>
<dbReference type="AlphaFoldDB" id="A0A0B7GV18"/>
<dbReference type="Proteomes" id="UP000042527">
    <property type="component" value="Unassembled WGS sequence"/>
</dbReference>
<dbReference type="PANTHER" id="PTHR34136:SF1">
    <property type="entry name" value="UDP-N-ACETYL-D-MANNOSAMINURONIC ACID TRANSFERASE"/>
    <property type="match status" value="1"/>
</dbReference>
<sequence>MAVTRINFLTVPLDVLPEEEIETTVLSLLEKEEPQQIIFVSLWDVLKARRNYEFKQMLENAALCLPISKSLIRGARFLKLPVPVRRHPFNFIISILNVIDSHYKSLYLFGGRTESVIEAEKNVHVTFPGISIVGRFNGYYRKNMEKDIISAIIKSNPSLVIVGNGITGGNKWIYRNRAKLHGGIFIKDPDVIDIFSKQKKRISDKTFEGGREFLLQIVKNPFKIFYFFRYVWYNLLLLFYRFFRTNKGS</sequence>
<dbReference type="OrthoDB" id="357801at2"/>
<dbReference type="EC" id="2.4.1.-" evidence="4"/>
<keyword evidence="6" id="KW-1185">Reference proteome</keyword>
<dbReference type="RefSeq" id="WP_024752867.1">
    <property type="nucleotide sequence ID" value="NZ_CDNC01000024.1"/>
</dbReference>
<dbReference type="Pfam" id="PF03808">
    <property type="entry name" value="Glyco_tran_WecG"/>
    <property type="match status" value="1"/>
</dbReference>
<reference evidence="6" key="2">
    <citation type="submission" date="2015-01" db="EMBL/GenBank/DDBJ databases">
        <authorList>
            <person name="Manzoor Shahid"/>
            <person name="Zubair Saima"/>
        </authorList>
    </citation>
    <scope>NUCLEOTIDE SEQUENCE [LARGE SCALE GENOMIC DNA]</scope>
    <source>
        <strain evidence="6">V1</strain>
    </source>
</reference>
<dbReference type="GO" id="GO:0016758">
    <property type="term" value="F:hexosyltransferase activity"/>
    <property type="evidence" value="ECO:0007669"/>
    <property type="project" value="TreeGrafter"/>
</dbReference>
<evidence type="ECO:0000256" key="1">
    <source>
        <dbReference type="ARBA" id="ARBA00022676"/>
    </source>
</evidence>
<evidence type="ECO:0000256" key="3">
    <source>
        <dbReference type="SAM" id="Phobius"/>
    </source>
</evidence>
<dbReference type="InterPro" id="IPR004629">
    <property type="entry name" value="WecG_TagA_CpsF"/>
</dbReference>
<reference evidence="5 7" key="3">
    <citation type="submission" date="2019-08" db="EMBL/GenBank/DDBJ databases">
        <authorList>
            <person name="Kuhnert P."/>
        </authorList>
    </citation>
    <scope>NUCLEOTIDE SEQUENCE [LARGE SCALE GENOMIC DNA]</scope>
    <source>
        <strain evidence="5 7">B36.5</strain>
    </source>
</reference>
<organism evidence="4 6">
    <name type="scientific">Treponema phagedenis</name>
    <dbReference type="NCBI Taxonomy" id="162"/>
    <lineage>
        <taxon>Bacteria</taxon>
        <taxon>Pseudomonadati</taxon>
        <taxon>Spirochaetota</taxon>
        <taxon>Spirochaetia</taxon>
        <taxon>Spirochaetales</taxon>
        <taxon>Treponemataceae</taxon>
        <taxon>Treponema</taxon>
    </lineage>
</organism>
<dbReference type="EMBL" id="CP042817">
    <property type="protein sequence ID" value="QEJ99430.1"/>
    <property type="molecule type" value="Genomic_DNA"/>
</dbReference>
<dbReference type="GeneID" id="57751779"/>
<evidence type="ECO:0000313" key="7">
    <source>
        <dbReference type="Proteomes" id="UP000323594"/>
    </source>
</evidence>
<keyword evidence="2 4" id="KW-0808">Transferase</keyword>
<dbReference type="PANTHER" id="PTHR34136">
    <property type="match status" value="1"/>
</dbReference>
<evidence type="ECO:0000256" key="2">
    <source>
        <dbReference type="ARBA" id="ARBA00022679"/>
    </source>
</evidence>
<reference evidence="4" key="1">
    <citation type="submission" date="2015-01" db="EMBL/GenBank/DDBJ databases">
        <authorList>
            <person name="Xiang T."/>
            <person name="Song Y."/>
            <person name="Huang L."/>
            <person name="Wang B."/>
            <person name="Wu P."/>
        </authorList>
    </citation>
    <scope>NUCLEOTIDE SEQUENCE [LARGE SCALE GENOMIC DNA]</scope>
    <source>
        <strain evidence="4">V1</strain>
    </source>
</reference>